<dbReference type="KEGG" id="elio:KO353_00290"/>
<protein>
    <submittedName>
        <fullName evidence="1">Uncharacterized protein</fullName>
    </submittedName>
</protein>
<evidence type="ECO:0000313" key="2">
    <source>
        <dbReference type="Proteomes" id="UP000694001"/>
    </source>
</evidence>
<sequence length="221" mass="22919">MAETGRTVPFALPAGADREAARCLGLAHPLGPPEGLRAVEAALARGLASVGEALVALDRAVTLIGDLRALLERLADADATATERAAVMRGFAAARLGLRSLCESVALLDGSLPRGLRVITGIDAGAIVVASFDLRPAIAAIAEAPSARVAAAMLAPRGALAEAERALAEAQRRLAADLRRLRNRQSLNRALTLAWGDGSAAEPPALWQRLAALLRPRAQAR</sequence>
<gene>
    <name evidence="1" type="ORF">KO353_00290</name>
</gene>
<evidence type="ECO:0000313" key="1">
    <source>
        <dbReference type="EMBL" id="QXM24769.1"/>
    </source>
</evidence>
<name>A0A975U379_9PROT</name>
<dbReference type="Proteomes" id="UP000694001">
    <property type="component" value="Chromosome"/>
</dbReference>
<proteinExistence type="predicted"/>
<dbReference type="AlphaFoldDB" id="A0A975U379"/>
<keyword evidence="2" id="KW-1185">Reference proteome</keyword>
<accession>A0A975U379</accession>
<dbReference type="EMBL" id="CP076448">
    <property type="protein sequence ID" value="QXM24769.1"/>
    <property type="molecule type" value="Genomic_DNA"/>
</dbReference>
<organism evidence="1 2">
    <name type="scientific">Elioraea tepida</name>
    <dbReference type="NCBI Taxonomy" id="2843330"/>
    <lineage>
        <taxon>Bacteria</taxon>
        <taxon>Pseudomonadati</taxon>
        <taxon>Pseudomonadota</taxon>
        <taxon>Alphaproteobacteria</taxon>
        <taxon>Acetobacterales</taxon>
        <taxon>Elioraeaceae</taxon>
        <taxon>Elioraea</taxon>
    </lineage>
</organism>
<reference evidence="1" key="1">
    <citation type="submission" date="2021-06" db="EMBL/GenBank/DDBJ databases">
        <title>Elioraea tepida, sp. nov., a moderately thermophilic aerobic anoxygenic phototrophic bacterium isolated from an alkaline siliceous hot spring mat community in Yellowstone National Park, WY, USA.</title>
        <authorList>
            <person name="Saini M.K."/>
            <person name="Yoshida S."/>
            <person name="Sebastian A."/>
            <person name="Hirose S."/>
            <person name="Hara E."/>
            <person name="Tamaki H."/>
            <person name="Soulier N.T."/>
            <person name="Albert I."/>
            <person name="Hanada S."/>
            <person name="Bryant D.A."/>
            <person name="Tank M."/>
        </authorList>
    </citation>
    <scope>NUCLEOTIDE SEQUENCE</scope>
    <source>
        <strain evidence="1">MS-P2</strain>
    </source>
</reference>
<dbReference type="RefSeq" id="WP_218285826.1">
    <property type="nucleotide sequence ID" value="NZ_CP076448.1"/>
</dbReference>